<reference evidence="1" key="1">
    <citation type="journal article" date="2015" name="Nature">
        <title>Complex archaea that bridge the gap between prokaryotes and eukaryotes.</title>
        <authorList>
            <person name="Spang A."/>
            <person name="Saw J.H."/>
            <person name="Jorgensen S.L."/>
            <person name="Zaremba-Niedzwiedzka K."/>
            <person name="Martijn J."/>
            <person name="Lind A.E."/>
            <person name="van Eijk R."/>
            <person name="Schleper C."/>
            <person name="Guy L."/>
            <person name="Ettema T.J."/>
        </authorList>
    </citation>
    <scope>NUCLEOTIDE SEQUENCE</scope>
</reference>
<accession>A0A0F9U559</accession>
<gene>
    <name evidence="1" type="ORF">LCGC14_0249230</name>
</gene>
<comment type="caution">
    <text evidence="1">The sequence shown here is derived from an EMBL/GenBank/DDBJ whole genome shotgun (WGS) entry which is preliminary data.</text>
</comment>
<protein>
    <submittedName>
        <fullName evidence="1">Uncharacterized protein</fullName>
    </submittedName>
</protein>
<organism evidence="1">
    <name type="scientific">marine sediment metagenome</name>
    <dbReference type="NCBI Taxonomy" id="412755"/>
    <lineage>
        <taxon>unclassified sequences</taxon>
        <taxon>metagenomes</taxon>
        <taxon>ecological metagenomes</taxon>
    </lineage>
</organism>
<proteinExistence type="predicted"/>
<name>A0A0F9U559_9ZZZZ</name>
<sequence>MSGTKEEQKEMVMGEREWEISREAKELGWGIKVDPKVYIHRLGIRDAKISVGLCDIVCEISKERFYCLRFTNQKDGKVNMIVLDSPTRQRLFSLFASILCDH</sequence>
<dbReference type="AlphaFoldDB" id="A0A0F9U559"/>
<evidence type="ECO:0000313" key="1">
    <source>
        <dbReference type="EMBL" id="KKN88360.1"/>
    </source>
</evidence>
<dbReference type="EMBL" id="LAZR01000129">
    <property type="protein sequence ID" value="KKN88360.1"/>
    <property type="molecule type" value="Genomic_DNA"/>
</dbReference>